<dbReference type="Gene3D" id="2.40.50.1020">
    <property type="entry name" value="LytTr DNA-binding domain"/>
    <property type="match status" value="1"/>
</dbReference>
<evidence type="ECO:0000313" key="3">
    <source>
        <dbReference type="EMBL" id="KYG75879.1"/>
    </source>
</evidence>
<dbReference type="Pfam" id="PF04397">
    <property type="entry name" value="LytTR"/>
    <property type="match status" value="1"/>
</dbReference>
<keyword evidence="1" id="KW-0472">Membrane</keyword>
<feature type="transmembrane region" description="Helical" evidence="1">
    <location>
        <begin position="83"/>
        <end position="105"/>
    </location>
</feature>
<dbReference type="EMBL" id="LRPC01000012">
    <property type="protein sequence ID" value="KYG75879.1"/>
    <property type="molecule type" value="Genomic_DNA"/>
</dbReference>
<evidence type="ECO:0000259" key="2">
    <source>
        <dbReference type="PROSITE" id="PS50930"/>
    </source>
</evidence>
<dbReference type="InterPro" id="IPR007492">
    <property type="entry name" value="LytTR_DNA-bd_dom"/>
</dbReference>
<organism evidence="3 4">
    <name type="scientific">Roseivirga spongicola</name>
    <dbReference type="NCBI Taxonomy" id="333140"/>
    <lineage>
        <taxon>Bacteria</taxon>
        <taxon>Pseudomonadati</taxon>
        <taxon>Bacteroidota</taxon>
        <taxon>Cytophagia</taxon>
        <taxon>Cytophagales</taxon>
        <taxon>Roseivirgaceae</taxon>
        <taxon>Roseivirga</taxon>
    </lineage>
</organism>
<accession>A0A150XAW5</accession>
<feature type="transmembrane region" description="Helical" evidence="1">
    <location>
        <begin position="12"/>
        <end position="31"/>
    </location>
</feature>
<name>A0A150XAW5_9BACT</name>
<reference evidence="3 4" key="1">
    <citation type="submission" date="2016-01" db="EMBL/GenBank/DDBJ databases">
        <title>Genome sequencing of Roseivirga spongicola UST030701-084.</title>
        <authorList>
            <person name="Selvaratnam C."/>
            <person name="Thevarajoo S."/>
            <person name="Goh K.M."/>
            <person name="Ee R."/>
            <person name="Chan K.-G."/>
            <person name="Chong C.S."/>
        </authorList>
    </citation>
    <scope>NUCLEOTIDE SEQUENCE [LARGE SCALE GENOMIC DNA]</scope>
    <source>
        <strain evidence="3 4">UST030701-084</strain>
    </source>
</reference>
<proteinExistence type="predicted"/>
<feature type="transmembrane region" description="Helical" evidence="1">
    <location>
        <begin position="51"/>
        <end position="71"/>
    </location>
</feature>
<evidence type="ECO:0000256" key="1">
    <source>
        <dbReference type="SAM" id="Phobius"/>
    </source>
</evidence>
<gene>
    <name evidence="3" type="ORF">AWW68_08605</name>
</gene>
<evidence type="ECO:0000313" key="4">
    <source>
        <dbReference type="Proteomes" id="UP000075606"/>
    </source>
</evidence>
<dbReference type="PROSITE" id="PS50930">
    <property type="entry name" value="HTH_LYTTR"/>
    <property type="match status" value="1"/>
</dbReference>
<keyword evidence="1" id="KW-1133">Transmembrane helix</keyword>
<dbReference type="SMART" id="SM00850">
    <property type="entry name" value="LytTR"/>
    <property type="match status" value="1"/>
</dbReference>
<keyword evidence="4" id="KW-1185">Reference proteome</keyword>
<comment type="caution">
    <text evidence="3">The sequence shown here is derived from an EMBL/GenBank/DDBJ whole genome shotgun (WGS) entry which is preliminary data.</text>
</comment>
<dbReference type="Proteomes" id="UP000075606">
    <property type="component" value="Unassembled WGS sequence"/>
</dbReference>
<sequence>MNKHYPFDPSFKHHLLIAAGLTIWVFAFLFFTEPLDVGELTDKEKLLYLPVYGLFNSACYVLTLPFQYWWWRKQKQKWSLTAEVLQLGLLTVTCFLVSRLVYYYIVMDAHPNAYTLGYFATHIYLPAIATILPIIAIGRWSFGKYKEKQLEDKKIEIQGAGSYEGLRLHLSDLICIQSADNYVEVAYLVQGEVKKQLIRNKLSEVEANRPELIRTHRSFLVNPTHFIQWKTGNRKLFMMLSSDLEVPVSKTYQQAVEVAVNSTTE</sequence>
<feature type="transmembrane region" description="Helical" evidence="1">
    <location>
        <begin position="117"/>
        <end position="138"/>
    </location>
</feature>
<dbReference type="GO" id="GO:0003677">
    <property type="term" value="F:DNA binding"/>
    <property type="evidence" value="ECO:0007669"/>
    <property type="project" value="InterPro"/>
</dbReference>
<dbReference type="AlphaFoldDB" id="A0A150XAW5"/>
<dbReference type="OrthoDB" id="1118393at2"/>
<dbReference type="RefSeq" id="WP_068219942.1">
    <property type="nucleotide sequence ID" value="NZ_CP139724.1"/>
</dbReference>
<feature type="domain" description="HTH LytTR-type" evidence="2">
    <location>
        <begin position="194"/>
        <end position="262"/>
    </location>
</feature>
<protein>
    <submittedName>
        <fullName evidence="3">Transcriptional regulator</fullName>
    </submittedName>
</protein>
<dbReference type="STRING" id="333140.AWW68_08605"/>
<keyword evidence="1" id="KW-0812">Transmembrane</keyword>